<evidence type="ECO:0008006" key="4">
    <source>
        <dbReference type="Google" id="ProtNLM"/>
    </source>
</evidence>
<evidence type="ECO:0000313" key="3">
    <source>
        <dbReference type="Proteomes" id="UP000093309"/>
    </source>
</evidence>
<protein>
    <recommendedName>
        <fullName evidence="4">Lipoprotein</fullName>
    </recommendedName>
</protein>
<keyword evidence="3" id="KW-1185">Reference proteome</keyword>
<reference evidence="3" key="1">
    <citation type="submission" date="2016-05" db="EMBL/GenBank/DDBJ databases">
        <title>Paenibacillus oryzae. sp. nov., isolated from the rice root.</title>
        <authorList>
            <person name="Zhang J."/>
            <person name="Zhang X."/>
        </authorList>
    </citation>
    <scope>NUCLEOTIDE SEQUENCE [LARGE SCALE GENOMIC DNA]</scope>
    <source>
        <strain evidence="3">KCTC13222</strain>
    </source>
</reference>
<accession>A0A1C0ZVB0</accession>
<feature type="region of interest" description="Disordered" evidence="1">
    <location>
        <begin position="43"/>
        <end position="77"/>
    </location>
</feature>
<proteinExistence type="predicted"/>
<organism evidence="2 3">
    <name type="scientific">Paenibacillus pectinilyticus</name>
    <dbReference type="NCBI Taxonomy" id="512399"/>
    <lineage>
        <taxon>Bacteria</taxon>
        <taxon>Bacillati</taxon>
        <taxon>Bacillota</taxon>
        <taxon>Bacilli</taxon>
        <taxon>Bacillales</taxon>
        <taxon>Paenibacillaceae</taxon>
        <taxon>Paenibacillus</taxon>
    </lineage>
</organism>
<dbReference type="AlphaFoldDB" id="A0A1C0ZVB0"/>
<name>A0A1C0ZVB0_9BACL</name>
<dbReference type="PROSITE" id="PS51257">
    <property type="entry name" value="PROKAR_LIPOPROTEIN"/>
    <property type="match status" value="1"/>
</dbReference>
<comment type="caution">
    <text evidence="2">The sequence shown here is derived from an EMBL/GenBank/DDBJ whole genome shotgun (WGS) entry which is preliminary data.</text>
</comment>
<dbReference type="EMBL" id="LYPC01000027">
    <property type="protein sequence ID" value="OCT12041.1"/>
    <property type="molecule type" value="Genomic_DNA"/>
</dbReference>
<evidence type="ECO:0000256" key="1">
    <source>
        <dbReference type="SAM" id="MobiDB-lite"/>
    </source>
</evidence>
<gene>
    <name evidence="2" type="ORF">A8709_29755</name>
</gene>
<dbReference type="RefSeq" id="WP_065855962.1">
    <property type="nucleotide sequence ID" value="NZ_LYPC01000027.1"/>
</dbReference>
<sequence>MKYLLIIVFFIAVLTGCTITHKKTISDYPSAIAWNDKLYGSSAEEVPPSNIGKEIGEIKRKKTPRPSQNGDSNDKPVGSLLFEITGKDSKDVIAYKVNDTYFKAYLIGPL</sequence>
<evidence type="ECO:0000313" key="2">
    <source>
        <dbReference type="EMBL" id="OCT12041.1"/>
    </source>
</evidence>
<dbReference type="Proteomes" id="UP000093309">
    <property type="component" value="Unassembled WGS sequence"/>
</dbReference>
<dbReference type="OrthoDB" id="2610059at2"/>